<evidence type="ECO:0000313" key="1">
    <source>
        <dbReference type="Proteomes" id="UP000887580"/>
    </source>
</evidence>
<protein>
    <submittedName>
        <fullName evidence="2">Uncharacterized protein</fullName>
    </submittedName>
</protein>
<evidence type="ECO:0000313" key="2">
    <source>
        <dbReference type="WBParaSite" id="PS1159_v2.g18872.t1"/>
    </source>
</evidence>
<name>A0AC35FMJ4_9BILA</name>
<sequence>MCVYLCCVFLYYFLPTFYLKMARVLADFGKYQRFNFLFFLLNFLHFYLSTFFPRPLVPYKNFAVALYHGGLRKTRAPSFKNIKIC</sequence>
<proteinExistence type="predicted"/>
<accession>A0AC35FMJ4</accession>
<dbReference type="Proteomes" id="UP000887580">
    <property type="component" value="Unplaced"/>
</dbReference>
<reference evidence="2" key="1">
    <citation type="submission" date="2022-11" db="UniProtKB">
        <authorList>
            <consortium name="WormBaseParasite"/>
        </authorList>
    </citation>
    <scope>IDENTIFICATION</scope>
</reference>
<organism evidence="1 2">
    <name type="scientific">Panagrolaimus sp. PS1159</name>
    <dbReference type="NCBI Taxonomy" id="55785"/>
    <lineage>
        <taxon>Eukaryota</taxon>
        <taxon>Metazoa</taxon>
        <taxon>Ecdysozoa</taxon>
        <taxon>Nematoda</taxon>
        <taxon>Chromadorea</taxon>
        <taxon>Rhabditida</taxon>
        <taxon>Tylenchina</taxon>
        <taxon>Panagrolaimomorpha</taxon>
        <taxon>Panagrolaimoidea</taxon>
        <taxon>Panagrolaimidae</taxon>
        <taxon>Panagrolaimus</taxon>
    </lineage>
</organism>
<dbReference type="WBParaSite" id="PS1159_v2.g18872.t1">
    <property type="protein sequence ID" value="PS1159_v2.g18872.t1"/>
    <property type="gene ID" value="PS1159_v2.g18872"/>
</dbReference>